<accession>A0ACD1A9F8</accession>
<evidence type="ECO:0000313" key="1">
    <source>
        <dbReference type="EMBL" id="QOX63055.1"/>
    </source>
</evidence>
<reference evidence="1" key="1">
    <citation type="submission" date="2019-08" db="EMBL/GenBank/DDBJ databases">
        <title>Genome sequence of Clostridiales bacterium MT110.</title>
        <authorList>
            <person name="Cao J."/>
        </authorList>
    </citation>
    <scope>NUCLEOTIDE SEQUENCE</scope>
    <source>
        <strain evidence="1">MT110</strain>
    </source>
</reference>
<sequence>MCIVFVKEQNFMKDNPFRLISALVVAVIVYWSVSLNFNAIGPREGIQYSAAGNEPAVVETERKMRLNEDPIEGLKNQILPEKKDGKEMETYSVLPEDLNHSIFINRVDGYSIRIPKKISVDMSLSGIRSVLENEDLRIEVYRQPMNTNGGEGVQSYVNYSNLFVENKVDHKLERKEKITLNGEREAYFLKWSRKALSRVENDRCFYVSIDVPLSKDEVMTFFFKSSKALDDQRCIQIASSLQLVDKTAEPYIRTIHQIENKNWNQETRSRYRQLFLESERLQWGIFETDAPLNFSELKKIESKLGFTFPILLYYTGLLENSDQHPNLSAALENAKREGRLLELTLQTVEQAPGKGNMVYDVLDGSYDLYLKNYAAEVAASKAPVLFRLGNEMNGDWCVYSAHHTSKDTEIFQEFYRYVYSIFRNAGADNVIWVWNPNGKSFPDYKWNEELCYYPGDEYVDVIGMTSYNTGTYYQSEHWNEFDQLYDSLYAKYVQRYEKPLMITEFSSSSVGGNKEDWVANMFQHIGKYDKLRVAVWWDGCDWDSEGNVARSYFIDESDDLVRLFRDNLARFR</sequence>
<protein>
    <submittedName>
        <fullName evidence="1">Endoglucanase</fullName>
    </submittedName>
</protein>
<proteinExistence type="predicted"/>
<name>A0ACD1A9F8_9FIRM</name>
<keyword evidence="2" id="KW-1185">Reference proteome</keyword>
<dbReference type="EMBL" id="CP042469">
    <property type="protein sequence ID" value="QOX63055.1"/>
    <property type="molecule type" value="Genomic_DNA"/>
</dbReference>
<gene>
    <name evidence="1" type="ORF">FRZ06_06725</name>
</gene>
<dbReference type="Proteomes" id="UP000594014">
    <property type="component" value="Chromosome"/>
</dbReference>
<organism evidence="1 2">
    <name type="scientific">Anoxybacterium hadale</name>
    <dbReference type="NCBI Taxonomy" id="3408580"/>
    <lineage>
        <taxon>Bacteria</taxon>
        <taxon>Bacillati</taxon>
        <taxon>Bacillota</taxon>
        <taxon>Clostridia</taxon>
        <taxon>Peptostreptococcales</taxon>
        <taxon>Anaerovoracaceae</taxon>
        <taxon>Anoxybacterium</taxon>
    </lineage>
</organism>
<evidence type="ECO:0000313" key="2">
    <source>
        <dbReference type="Proteomes" id="UP000594014"/>
    </source>
</evidence>